<proteinExistence type="inferred from homology"/>
<sequence length="253" mass="28102">MFGNVVKLDWQSTAEGETVMQHFYNPQTNGRRFFGLLERPVLPNVEEVSYKLFFVGKSGAGKSATIARLAGAAPNSDGGGGGEYVETRGMRKSNIYWPVKVWDRIILFRLQCWDAGDRDVKKFGYMLPVCKDEADAVVFVFSFADPGGLTDVSTNLPAYMDDKSKPAPIVIGTKYCPGDFTAKITVDDIDEFEKTQNITVLKMNKRTAGAADDDPGLENHQTAYTLNVICEQLWIRDQNYILNQEIGSSSQTV</sequence>
<dbReference type="GO" id="GO:0015031">
    <property type="term" value="P:protein transport"/>
    <property type="evidence" value="ECO:0007669"/>
    <property type="project" value="UniProtKB-KW"/>
</dbReference>
<comment type="subcellular location">
    <subcellularLocation>
        <location evidence="1">Cytoplasm</location>
        <location evidence="1">Cytoskeleton</location>
        <location evidence="1">Cilium basal body</location>
    </subcellularLocation>
</comment>
<keyword evidence="6" id="KW-0547">Nucleotide-binding</keyword>
<organism evidence="9 10">
    <name type="scientific">Cinara cedri</name>
    <dbReference type="NCBI Taxonomy" id="506608"/>
    <lineage>
        <taxon>Eukaryota</taxon>
        <taxon>Metazoa</taxon>
        <taxon>Ecdysozoa</taxon>
        <taxon>Arthropoda</taxon>
        <taxon>Hexapoda</taxon>
        <taxon>Insecta</taxon>
        <taxon>Pterygota</taxon>
        <taxon>Neoptera</taxon>
        <taxon>Paraneoptera</taxon>
        <taxon>Hemiptera</taxon>
        <taxon>Sternorrhyncha</taxon>
        <taxon>Aphidomorpha</taxon>
        <taxon>Aphidoidea</taxon>
        <taxon>Aphididae</taxon>
        <taxon>Lachninae</taxon>
        <taxon>Cinara</taxon>
    </lineage>
</organism>
<keyword evidence="6" id="KW-0342">GTP-binding</keyword>
<keyword evidence="10" id="KW-1185">Reference proteome</keyword>
<evidence type="ECO:0000313" key="9">
    <source>
        <dbReference type="EMBL" id="VVC28534.1"/>
    </source>
</evidence>
<dbReference type="GO" id="GO:0005525">
    <property type="term" value="F:GTP binding"/>
    <property type="evidence" value="ECO:0007669"/>
    <property type="project" value="UniProtKB-KW"/>
</dbReference>
<dbReference type="AlphaFoldDB" id="A0A5E4MGU8"/>
<comment type="similarity">
    <text evidence="2">Belongs to the small GTPase superfamily. Rab family.</text>
</comment>
<dbReference type="Gene3D" id="3.40.50.300">
    <property type="entry name" value="P-loop containing nucleotide triphosphate hydrolases"/>
    <property type="match status" value="1"/>
</dbReference>
<evidence type="ECO:0000256" key="4">
    <source>
        <dbReference type="ARBA" id="ARBA00022490"/>
    </source>
</evidence>
<dbReference type="PANTHER" id="PTHR14983">
    <property type="entry name" value="CILIOGENESIS AND PLANAR POLARITY EFFECTOR 2"/>
    <property type="match status" value="1"/>
</dbReference>
<evidence type="ECO:0000313" key="10">
    <source>
        <dbReference type="Proteomes" id="UP000325440"/>
    </source>
</evidence>
<dbReference type="PANTHER" id="PTHR14983:SF1">
    <property type="entry name" value="CILIOGENESIS AND PLANAR POLARITY EFFECTOR 2"/>
    <property type="match status" value="1"/>
</dbReference>
<evidence type="ECO:0000256" key="7">
    <source>
        <dbReference type="ARBA" id="ARBA00023212"/>
    </source>
</evidence>
<dbReference type="CDD" id="cd00882">
    <property type="entry name" value="Ras_like_GTPase"/>
    <property type="match status" value="1"/>
</dbReference>
<dbReference type="GO" id="GO:0003924">
    <property type="term" value="F:GTPase activity"/>
    <property type="evidence" value="ECO:0007669"/>
    <property type="project" value="InterPro"/>
</dbReference>
<keyword evidence="8" id="KW-0966">Cell projection</keyword>
<dbReference type="InterPro" id="IPR027417">
    <property type="entry name" value="P-loop_NTPase"/>
</dbReference>
<evidence type="ECO:0000256" key="3">
    <source>
        <dbReference type="ARBA" id="ARBA00022448"/>
    </source>
</evidence>
<keyword evidence="7" id="KW-0206">Cytoskeleton</keyword>
<dbReference type="EMBL" id="CABPRJ010000481">
    <property type="protein sequence ID" value="VVC28534.1"/>
    <property type="molecule type" value="Genomic_DNA"/>
</dbReference>
<evidence type="ECO:0000256" key="6">
    <source>
        <dbReference type="ARBA" id="ARBA00023134"/>
    </source>
</evidence>
<dbReference type="InterPro" id="IPR039677">
    <property type="entry name" value="RSG1"/>
</dbReference>
<evidence type="ECO:0000256" key="1">
    <source>
        <dbReference type="ARBA" id="ARBA00004120"/>
    </source>
</evidence>
<gene>
    <name evidence="9" type="ORF">CINCED_3A017511</name>
</gene>
<keyword evidence="3" id="KW-0813">Transport</keyword>
<name>A0A5E4MGU8_9HEMI</name>
<dbReference type="OrthoDB" id="10266641at2759"/>
<keyword evidence="5" id="KW-0653">Protein transport</keyword>
<accession>A0A5E4MGU8</accession>
<keyword evidence="9" id="KW-0378">Hydrolase</keyword>
<reference evidence="9 10" key="1">
    <citation type="submission" date="2019-08" db="EMBL/GenBank/DDBJ databases">
        <authorList>
            <person name="Alioto T."/>
            <person name="Alioto T."/>
            <person name="Gomez Garrido J."/>
        </authorList>
    </citation>
    <scope>NUCLEOTIDE SEQUENCE [LARGE SCALE GENOMIC DNA]</scope>
</reference>
<evidence type="ECO:0000256" key="8">
    <source>
        <dbReference type="ARBA" id="ARBA00023273"/>
    </source>
</evidence>
<evidence type="ECO:0000256" key="5">
    <source>
        <dbReference type="ARBA" id="ARBA00022927"/>
    </source>
</evidence>
<protein>
    <submittedName>
        <fullName evidence="9">P-loop containing nucleoside triphosphate hydrolase</fullName>
    </submittedName>
</protein>
<dbReference type="Proteomes" id="UP000325440">
    <property type="component" value="Unassembled WGS sequence"/>
</dbReference>
<evidence type="ECO:0000256" key="2">
    <source>
        <dbReference type="ARBA" id="ARBA00006270"/>
    </source>
</evidence>
<dbReference type="SUPFAM" id="SSF52540">
    <property type="entry name" value="P-loop containing nucleoside triphosphate hydrolases"/>
    <property type="match status" value="1"/>
</dbReference>
<keyword evidence="4" id="KW-0963">Cytoplasm</keyword>